<name>A0ABN1U7B2_9ACTN</name>
<feature type="region of interest" description="Disordered" evidence="1">
    <location>
        <begin position="123"/>
        <end position="181"/>
    </location>
</feature>
<dbReference type="Proteomes" id="UP001499979">
    <property type="component" value="Unassembled WGS sequence"/>
</dbReference>
<reference evidence="3 4" key="1">
    <citation type="journal article" date="2019" name="Int. J. Syst. Evol. Microbiol.">
        <title>The Global Catalogue of Microorganisms (GCM) 10K type strain sequencing project: providing services to taxonomists for standard genome sequencing and annotation.</title>
        <authorList>
            <consortium name="The Broad Institute Genomics Platform"/>
            <consortium name="The Broad Institute Genome Sequencing Center for Infectious Disease"/>
            <person name="Wu L."/>
            <person name="Ma J."/>
        </authorList>
    </citation>
    <scope>NUCLEOTIDE SEQUENCE [LARGE SCALE GENOMIC DNA]</scope>
    <source>
        <strain evidence="3 4">JCM 11813</strain>
    </source>
</reference>
<keyword evidence="2" id="KW-0732">Signal</keyword>
<feature type="chain" id="PRO_5047282487" evidence="2">
    <location>
        <begin position="27"/>
        <end position="181"/>
    </location>
</feature>
<evidence type="ECO:0000256" key="2">
    <source>
        <dbReference type="SAM" id="SignalP"/>
    </source>
</evidence>
<accession>A0ABN1U7B2</accession>
<dbReference type="EMBL" id="BAAAJE010000001">
    <property type="protein sequence ID" value="GAA1126486.1"/>
    <property type="molecule type" value="Genomic_DNA"/>
</dbReference>
<gene>
    <name evidence="3" type="ORF">GCM10009606_02690</name>
</gene>
<dbReference type="PROSITE" id="PS51257">
    <property type="entry name" value="PROKAR_LIPOPROTEIN"/>
    <property type="match status" value="1"/>
</dbReference>
<dbReference type="RefSeq" id="WP_343904940.1">
    <property type="nucleotide sequence ID" value="NZ_BAAAJE010000001.1"/>
</dbReference>
<feature type="signal peptide" evidence="2">
    <location>
        <begin position="1"/>
        <end position="26"/>
    </location>
</feature>
<evidence type="ECO:0000256" key="1">
    <source>
        <dbReference type="SAM" id="MobiDB-lite"/>
    </source>
</evidence>
<sequence length="181" mass="18711">MRTARNIRRAAAAASLALVASLTACGGGSGGGSGSSAPDDASLDDFCTAFNGLFDTVMSAATTGGDSSGMIAALKTWAADMEDVGTPADMPDDARHGFELFVDQAKKLDENATLQDLEHLGEDLSSDDQADGEAFSEWTTKNCPLDLPSGLPSINPSDLPSMDPSDLESMMSELSELTQSP</sequence>
<evidence type="ECO:0000313" key="3">
    <source>
        <dbReference type="EMBL" id="GAA1126486.1"/>
    </source>
</evidence>
<proteinExistence type="predicted"/>
<feature type="compositionally biased region" description="Low complexity" evidence="1">
    <location>
        <begin position="167"/>
        <end position="181"/>
    </location>
</feature>
<evidence type="ECO:0000313" key="4">
    <source>
        <dbReference type="Proteomes" id="UP001499979"/>
    </source>
</evidence>
<comment type="caution">
    <text evidence="3">The sequence shown here is derived from an EMBL/GenBank/DDBJ whole genome shotgun (WGS) entry which is preliminary data.</text>
</comment>
<keyword evidence="4" id="KW-1185">Reference proteome</keyword>
<organism evidence="3 4">
    <name type="scientific">Nocardioides aquiterrae</name>
    <dbReference type="NCBI Taxonomy" id="203799"/>
    <lineage>
        <taxon>Bacteria</taxon>
        <taxon>Bacillati</taxon>
        <taxon>Actinomycetota</taxon>
        <taxon>Actinomycetes</taxon>
        <taxon>Propionibacteriales</taxon>
        <taxon>Nocardioidaceae</taxon>
        <taxon>Nocardioides</taxon>
    </lineage>
</organism>
<protein>
    <submittedName>
        <fullName evidence="3">Uncharacterized protein</fullName>
    </submittedName>
</protein>